<keyword evidence="1" id="KW-0812">Transmembrane</keyword>
<dbReference type="AlphaFoldDB" id="A0AAJ7L7T6"/>
<dbReference type="SUPFAM" id="SSF49265">
    <property type="entry name" value="Fibronectin type III"/>
    <property type="match status" value="1"/>
</dbReference>
<accession>A0AAJ7L7T6</accession>
<dbReference type="Pfam" id="PF00041">
    <property type="entry name" value="fn3"/>
    <property type="match status" value="1"/>
</dbReference>
<feature type="signal peptide" evidence="2">
    <location>
        <begin position="1"/>
        <end position="22"/>
    </location>
</feature>
<name>A0AAJ7L7T6_9ACAR</name>
<protein>
    <submittedName>
        <fullName evidence="5">Uncharacterized protein LOC100908765</fullName>
    </submittedName>
</protein>
<dbReference type="CDD" id="cd00063">
    <property type="entry name" value="FN3"/>
    <property type="match status" value="1"/>
</dbReference>
<feature type="domain" description="Fibronectin type-III" evidence="3">
    <location>
        <begin position="207"/>
        <end position="304"/>
    </location>
</feature>
<dbReference type="RefSeq" id="XP_018497120.1">
    <property type="nucleotide sequence ID" value="XM_018641604.1"/>
</dbReference>
<feature type="transmembrane region" description="Helical" evidence="1">
    <location>
        <begin position="308"/>
        <end position="333"/>
    </location>
</feature>
<evidence type="ECO:0000256" key="1">
    <source>
        <dbReference type="SAM" id="Phobius"/>
    </source>
</evidence>
<keyword evidence="1" id="KW-0472">Membrane</keyword>
<keyword evidence="2" id="KW-0732">Signal</keyword>
<reference evidence="5" key="1">
    <citation type="submission" date="2025-08" db="UniProtKB">
        <authorList>
            <consortium name="RefSeq"/>
        </authorList>
    </citation>
    <scope>IDENTIFICATION</scope>
</reference>
<evidence type="ECO:0000259" key="3">
    <source>
        <dbReference type="PROSITE" id="PS50853"/>
    </source>
</evidence>
<evidence type="ECO:0000256" key="2">
    <source>
        <dbReference type="SAM" id="SignalP"/>
    </source>
</evidence>
<dbReference type="Gene3D" id="2.60.40.10">
    <property type="entry name" value="Immunoglobulins"/>
    <property type="match status" value="1"/>
</dbReference>
<feature type="chain" id="PRO_5042472944" evidence="2">
    <location>
        <begin position="23"/>
        <end position="614"/>
    </location>
</feature>
<dbReference type="KEGG" id="goe:100908765"/>
<sequence length="614" mass="69525">MSELCAILTLVLLIGVPHAVTALYTGGQFEYRVIRRDGPHPDLHLSWEDYLFCSVDKVHLEDSLRRSTQLEGPSKPLVIKSTEKFPLVYWINYTISFHYKCLLKDVWKIRKTTSGRGASNFATLKWEVPAEILRLDAWATVHIHLVAEGYFPERSRYRRSNVTGPFILRPLSLDVVYTVSLTVQIANESSIAEKKRFLVGVSDELSRVDDIDVLFKNDTEVALQWGYEEYIDSIAFIRAFEVRWRPISAGAFWQQVITTKWNYTLTNLEPNVPYNISVSAYFLCGNKAVQGARRYTLIGVDPSADFPILISTAGVVTFILIVSAVIACFSCAAHRERDLMESLKFLCFDVLILMTVAYSSGGQSAPVMLPFNEENSPKNGVLPGLYRIEAIFSAVGPMGILNLTWPTVICVGGERPSYRVEVHQEYGFLREVTNGTCCSIRSSQDFPVLFFQEYLLKLSCVCGRHAETLLWIRRFTSGPGEPLPLKNLIVATQDTNAFLVWETPSELRKFCGNRAFEVHVTICEEERAVCGIRTLPLCPRALPNLRYLSRDRVYVIRAEVVVGSFRSRDVSIILKQHSYRGISAMKILKILGLILLAAYVLLLLTYVIYRNHCI</sequence>
<dbReference type="GeneID" id="100908765"/>
<gene>
    <name evidence="5" type="primary">LOC100908765</name>
</gene>
<dbReference type="InterPro" id="IPR013783">
    <property type="entry name" value="Ig-like_fold"/>
</dbReference>
<evidence type="ECO:0000313" key="4">
    <source>
        <dbReference type="Proteomes" id="UP000694867"/>
    </source>
</evidence>
<dbReference type="InterPro" id="IPR003961">
    <property type="entry name" value="FN3_dom"/>
</dbReference>
<keyword evidence="1" id="KW-1133">Transmembrane helix</keyword>
<dbReference type="Proteomes" id="UP000694867">
    <property type="component" value="Unplaced"/>
</dbReference>
<organism evidence="4 5">
    <name type="scientific">Galendromus occidentalis</name>
    <name type="common">western predatory mite</name>
    <dbReference type="NCBI Taxonomy" id="34638"/>
    <lineage>
        <taxon>Eukaryota</taxon>
        <taxon>Metazoa</taxon>
        <taxon>Ecdysozoa</taxon>
        <taxon>Arthropoda</taxon>
        <taxon>Chelicerata</taxon>
        <taxon>Arachnida</taxon>
        <taxon>Acari</taxon>
        <taxon>Parasitiformes</taxon>
        <taxon>Mesostigmata</taxon>
        <taxon>Gamasina</taxon>
        <taxon>Phytoseioidea</taxon>
        <taxon>Phytoseiidae</taxon>
        <taxon>Typhlodrominae</taxon>
        <taxon>Galendromus</taxon>
    </lineage>
</organism>
<dbReference type="InterPro" id="IPR036116">
    <property type="entry name" value="FN3_sf"/>
</dbReference>
<keyword evidence="4" id="KW-1185">Reference proteome</keyword>
<evidence type="ECO:0000313" key="5">
    <source>
        <dbReference type="RefSeq" id="XP_018497120.1"/>
    </source>
</evidence>
<feature type="transmembrane region" description="Helical" evidence="1">
    <location>
        <begin position="587"/>
        <end position="609"/>
    </location>
</feature>
<dbReference type="PROSITE" id="PS50853">
    <property type="entry name" value="FN3"/>
    <property type="match status" value="1"/>
</dbReference>
<proteinExistence type="predicted"/>